<dbReference type="InterPro" id="IPR001633">
    <property type="entry name" value="EAL_dom"/>
</dbReference>
<reference evidence="6 7" key="1">
    <citation type="submission" date="2019-03" db="EMBL/GenBank/DDBJ databases">
        <title>Genomic Encyclopedia of Type Strains, Phase IV (KMG-IV): sequencing the most valuable type-strain genomes for metagenomic binning, comparative biology and taxonomic classification.</title>
        <authorList>
            <person name="Goeker M."/>
        </authorList>
    </citation>
    <scope>NUCLEOTIDE SEQUENCE [LARGE SCALE GENOMIC DNA]</scope>
    <source>
        <strain evidence="6 7">DSM 7445</strain>
    </source>
</reference>
<dbReference type="PROSITE" id="PS50887">
    <property type="entry name" value="GGDEF"/>
    <property type="match status" value="1"/>
</dbReference>
<dbReference type="SUPFAM" id="SSF55073">
    <property type="entry name" value="Nucleotide cyclase"/>
    <property type="match status" value="1"/>
</dbReference>
<feature type="coiled-coil region" evidence="1">
    <location>
        <begin position="133"/>
        <end position="160"/>
    </location>
</feature>
<evidence type="ECO:0000259" key="5">
    <source>
        <dbReference type="PROSITE" id="PS50887"/>
    </source>
</evidence>
<dbReference type="InterPro" id="IPR035965">
    <property type="entry name" value="PAS-like_dom_sf"/>
</dbReference>
<dbReference type="EMBL" id="SLZQ01000001">
    <property type="protein sequence ID" value="TCS39429.1"/>
    <property type="molecule type" value="Genomic_DNA"/>
</dbReference>
<dbReference type="AlphaFoldDB" id="A0A4R3I5Z0"/>
<feature type="domain" description="PAS" evidence="2">
    <location>
        <begin position="165"/>
        <end position="211"/>
    </location>
</feature>
<dbReference type="NCBIfam" id="TIGR00254">
    <property type="entry name" value="GGDEF"/>
    <property type="match status" value="1"/>
</dbReference>
<dbReference type="InterPro" id="IPR052155">
    <property type="entry name" value="Biofilm_reg_signaling"/>
</dbReference>
<evidence type="ECO:0000313" key="6">
    <source>
        <dbReference type="EMBL" id="TCS39429.1"/>
    </source>
</evidence>
<dbReference type="InterPro" id="IPR000160">
    <property type="entry name" value="GGDEF_dom"/>
</dbReference>
<dbReference type="PROSITE" id="PS50883">
    <property type="entry name" value="EAL"/>
    <property type="match status" value="1"/>
</dbReference>
<dbReference type="PROSITE" id="PS50113">
    <property type="entry name" value="PAC"/>
    <property type="match status" value="2"/>
</dbReference>
<sequence length="731" mass="82958">MARKINGLAEQHKDYLHSKLVDAAIGFAIFVLDKDGRIASWNSGARALFGYEEHEVIGQHGAIIFTEEDKAEQAPEQELRTAAHKGQAEDERWHVRKDGSRFFGAGMVFPLKGANGDVDGFTKILRDRTQRELMRQSTAQVELEQARRRAEEKNRRQTEIALLHALDDFQMLMDSVTEYAIMMLDPRGHVTEWNRGAEHILGYDKGEALGRFFGFFFTQEELECGEPAMELQRARSENLSADDRWHVRKNGERFFSSSLVQPMLDQAGNLRGFAKLMRDNTARKMAEDRAGYLANHDVLTGLPNRAFFSSRLHYDLANATREDKMLAVLLLDLNRFKYINDTMGHNTGDLLLQEVASRLSGCVRETDMVARLGGDEFVIIQTGLRSADDAGTLARKISEELARPYRLGDMEVYSGSSIGISIFPNDARNQTQLLKNADIAMYRAKASRRDGFKYFTKELGEHVERRQHLEDRLRASLDAQSLEIHYQPQVNLDNWQITSVEALLRWRDPDMKAIPVSDLITVAEENGSIVELGRWVLHAVCEQLQRWQKSSLPPFHVAVNLSPLQFRDPGFLEMVREIFAQYDVQPGCIEMEITERLLMDETESSTSILNALKDMGVLISIDDFGAGYSAISYLRHFPVDILKIDQSLIQHLPSRREDMAITTGIINLAHNLGIKVIAEGVESNEQLDFLKNQDCNAAQGYLFHRPVSAANLDKLMRHGYWSQPHPSSVPH</sequence>
<dbReference type="SMART" id="SM00267">
    <property type="entry name" value="GGDEF"/>
    <property type="match status" value="1"/>
</dbReference>
<dbReference type="Proteomes" id="UP000295382">
    <property type="component" value="Unassembled WGS sequence"/>
</dbReference>
<organism evidence="6 7">
    <name type="scientific">Paucimonas lemoignei</name>
    <name type="common">Pseudomonas lemoignei</name>
    <dbReference type="NCBI Taxonomy" id="29443"/>
    <lineage>
        <taxon>Bacteria</taxon>
        <taxon>Pseudomonadati</taxon>
        <taxon>Pseudomonadota</taxon>
        <taxon>Betaproteobacteria</taxon>
        <taxon>Burkholderiales</taxon>
        <taxon>Burkholderiaceae</taxon>
        <taxon>Paucimonas</taxon>
    </lineage>
</organism>
<dbReference type="CDD" id="cd01948">
    <property type="entry name" value="EAL"/>
    <property type="match status" value="1"/>
</dbReference>
<evidence type="ECO:0000259" key="3">
    <source>
        <dbReference type="PROSITE" id="PS50113"/>
    </source>
</evidence>
<dbReference type="InterPro" id="IPR000700">
    <property type="entry name" value="PAS-assoc_C"/>
</dbReference>
<gene>
    <name evidence="6" type="ORF">EDC30_101385</name>
</gene>
<dbReference type="Gene3D" id="3.20.20.450">
    <property type="entry name" value="EAL domain"/>
    <property type="match status" value="1"/>
</dbReference>
<protein>
    <submittedName>
        <fullName evidence="6">Diguanylate cyclase/phosphodiesterase with PAS/PAC sensor(S)</fullName>
    </submittedName>
</protein>
<feature type="domain" description="GGDEF" evidence="5">
    <location>
        <begin position="324"/>
        <end position="457"/>
    </location>
</feature>
<keyword evidence="1" id="KW-0175">Coiled coil</keyword>
<evidence type="ECO:0000259" key="2">
    <source>
        <dbReference type="PROSITE" id="PS50112"/>
    </source>
</evidence>
<dbReference type="PANTHER" id="PTHR44757:SF2">
    <property type="entry name" value="BIOFILM ARCHITECTURE MAINTENANCE PROTEIN MBAA"/>
    <property type="match status" value="1"/>
</dbReference>
<dbReference type="Pfam" id="PF13426">
    <property type="entry name" value="PAS_9"/>
    <property type="match status" value="2"/>
</dbReference>
<name>A0A4R3I5Z0_PAULE</name>
<feature type="domain" description="PAC" evidence="3">
    <location>
        <begin position="240"/>
        <end position="292"/>
    </location>
</feature>
<proteinExistence type="predicted"/>
<evidence type="ECO:0000313" key="7">
    <source>
        <dbReference type="Proteomes" id="UP000295382"/>
    </source>
</evidence>
<dbReference type="Pfam" id="PF00563">
    <property type="entry name" value="EAL"/>
    <property type="match status" value="1"/>
</dbReference>
<evidence type="ECO:0000256" key="1">
    <source>
        <dbReference type="SAM" id="Coils"/>
    </source>
</evidence>
<feature type="domain" description="EAL" evidence="4">
    <location>
        <begin position="466"/>
        <end position="720"/>
    </location>
</feature>
<dbReference type="SMART" id="SM00091">
    <property type="entry name" value="PAS"/>
    <property type="match status" value="2"/>
</dbReference>
<dbReference type="NCBIfam" id="TIGR00229">
    <property type="entry name" value="sensory_box"/>
    <property type="match status" value="2"/>
</dbReference>
<dbReference type="PROSITE" id="PS50112">
    <property type="entry name" value="PAS"/>
    <property type="match status" value="2"/>
</dbReference>
<dbReference type="RefSeq" id="WP_165973697.1">
    <property type="nucleotide sequence ID" value="NZ_SLZQ01000001.1"/>
</dbReference>
<dbReference type="InterPro" id="IPR035919">
    <property type="entry name" value="EAL_sf"/>
</dbReference>
<evidence type="ECO:0000259" key="4">
    <source>
        <dbReference type="PROSITE" id="PS50883"/>
    </source>
</evidence>
<dbReference type="Pfam" id="PF00990">
    <property type="entry name" value="GGDEF"/>
    <property type="match status" value="1"/>
</dbReference>
<dbReference type="InterPro" id="IPR043128">
    <property type="entry name" value="Rev_trsase/Diguanyl_cyclase"/>
</dbReference>
<dbReference type="Gene3D" id="3.30.70.270">
    <property type="match status" value="1"/>
</dbReference>
<dbReference type="CDD" id="cd01949">
    <property type="entry name" value="GGDEF"/>
    <property type="match status" value="1"/>
</dbReference>
<feature type="domain" description="PAS" evidence="2">
    <location>
        <begin position="29"/>
        <end position="86"/>
    </location>
</feature>
<feature type="domain" description="PAC" evidence="3">
    <location>
        <begin position="88"/>
        <end position="140"/>
    </location>
</feature>
<dbReference type="CDD" id="cd00130">
    <property type="entry name" value="PAS"/>
    <property type="match status" value="2"/>
</dbReference>
<dbReference type="InterPro" id="IPR029787">
    <property type="entry name" value="Nucleotide_cyclase"/>
</dbReference>
<accession>A0A4R3I5Z0</accession>
<dbReference type="Gene3D" id="3.30.450.20">
    <property type="entry name" value="PAS domain"/>
    <property type="match status" value="2"/>
</dbReference>
<dbReference type="SUPFAM" id="SSF55785">
    <property type="entry name" value="PYP-like sensor domain (PAS domain)"/>
    <property type="match status" value="2"/>
</dbReference>
<dbReference type="SUPFAM" id="SSF141868">
    <property type="entry name" value="EAL domain-like"/>
    <property type="match status" value="1"/>
</dbReference>
<dbReference type="SMART" id="SM00052">
    <property type="entry name" value="EAL"/>
    <property type="match status" value="1"/>
</dbReference>
<dbReference type="InterPro" id="IPR000014">
    <property type="entry name" value="PAS"/>
</dbReference>
<keyword evidence="7" id="KW-1185">Reference proteome</keyword>
<dbReference type="PANTHER" id="PTHR44757">
    <property type="entry name" value="DIGUANYLATE CYCLASE DGCP"/>
    <property type="match status" value="1"/>
</dbReference>
<comment type="caution">
    <text evidence="6">The sequence shown here is derived from an EMBL/GenBank/DDBJ whole genome shotgun (WGS) entry which is preliminary data.</text>
</comment>